<protein>
    <submittedName>
        <fullName evidence="1">Uncharacterized protein</fullName>
    </submittedName>
</protein>
<accession>A0A0F9VQI9</accession>
<proteinExistence type="predicted"/>
<dbReference type="AlphaFoldDB" id="A0A0F9VQI9"/>
<comment type="caution">
    <text evidence="1">The sequence shown here is derived from an EMBL/GenBank/DDBJ whole genome shotgun (WGS) entry which is preliminary data.</text>
</comment>
<name>A0A0F9VQI9_9ZZZZ</name>
<dbReference type="EMBL" id="LAZR01000459">
    <property type="protein sequence ID" value="KKN68053.1"/>
    <property type="molecule type" value="Genomic_DNA"/>
</dbReference>
<evidence type="ECO:0000313" key="1">
    <source>
        <dbReference type="EMBL" id="KKN68053.1"/>
    </source>
</evidence>
<sequence>MNMLKEPGRLSRIWQAGEHGLVGVDATAILLEDKDFEISGTNAVDGNCTYDPERGLKLTTQSAAADQVALLPAAGVDNISWFREITWGTDQETHFEALIETQVLEATGIIVAGLLLTFPATFAKGDDADRVLFNYEQATDTNWMIAVNIGSTDLDIDTGVVVTASTVYHFRIEIDRSRRAYCYINDELVYVSTALTDAVDFLPAVAIEEGSTNPQVVAVQAIGMSRKAGA</sequence>
<reference evidence="1" key="1">
    <citation type="journal article" date="2015" name="Nature">
        <title>Complex archaea that bridge the gap between prokaryotes and eukaryotes.</title>
        <authorList>
            <person name="Spang A."/>
            <person name="Saw J.H."/>
            <person name="Jorgensen S.L."/>
            <person name="Zaremba-Niedzwiedzka K."/>
            <person name="Martijn J."/>
            <person name="Lind A.E."/>
            <person name="van Eijk R."/>
            <person name="Schleper C."/>
            <person name="Guy L."/>
            <person name="Ettema T.J."/>
        </authorList>
    </citation>
    <scope>NUCLEOTIDE SEQUENCE</scope>
</reference>
<gene>
    <name evidence="1" type="ORF">LCGC14_0455070</name>
</gene>
<organism evidence="1">
    <name type="scientific">marine sediment metagenome</name>
    <dbReference type="NCBI Taxonomy" id="412755"/>
    <lineage>
        <taxon>unclassified sequences</taxon>
        <taxon>metagenomes</taxon>
        <taxon>ecological metagenomes</taxon>
    </lineage>
</organism>